<evidence type="ECO:0000313" key="3">
    <source>
        <dbReference type="Proteomes" id="UP000636010"/>
    </source>
</evidence>
<dbReference type="EMBL" id="BMEC01000021">
    <property type="protein sequence ID" value="GGC54843.1"/>
    <property type="molecule type" value="Genomic_DNA"/>
</dbReference>
<accession>A0ABQ1N5T3</accession>
<sequence length="60" mass="6836">MQLENKTQQSTMYVKSGMIVLNLVTVACFNFVKVLLFCCLQSPTLHISKVGHYLKNEKTD</sequence>
<dbReference type="Proteomes" id="UP000636010">
    <property type="component" value="Unassembled WGS sequence"/>
</dbReference>
<name>A0ABQ1N5T3_9BACT</name>
<proteinExistence type="predicted"/>
<comment type="caution">
    <text evidence="2">The sequence shown here is derived from an EMBL/GenBank/DDBJ whole genome shotgun (WGS) entry which is preliminary data.</text>
</comment>
<keyword evidence="1" id="KW-0812">Transmembrane</keyword>
<dbReference type="PROSITE" id="PS51257">
    <property type="entry name" value="PROKAR_LIPOPROTEIN"/>
    <property type="match status" value="1"/>
</dbReference>
<gene>
    <name evidence="2" type="ORF">GCM10011506_45630</name>
</gene>
<organism evidence="2 3">
    <name type="scientific">Marivirga lumbricoides</name>
    <dbReference type="NCBI Taxonomy" id="1046115"/>
    <lineage>
        <taxon>Bacteria</taxon>
        <taxon>Pseudomonadati</taxon>
        <taxon>Bacteroidota</taxon>
        <taxon>Cytophagia</taxon>
        <taxon>Cytophagales</taxon>
        <taxon>Marivirgaceae</taxon>
        <taxon>Marivirga</taxon>
    </lineage>
</organism>
<evidence type="ECO:0000313" key="2">
    <source>
        <dbReference type="EMBL" id="GGC54843.1"/>
    </source>
</evidence>
<reference evidence="3" key="1">
    <citation type="journal article" date="2019" name="Int. J. Syst. Evol. Microbiol.">
        <title>The Global Catalogue of Microorganisms (GCM) 10K type strain sequencing project: providing services to taxonomists for standard genome sequencing and annotation.</title>
        <authorList>
            <consortium name="The Broad Institute Genomics Platform"/>
            <consortium name="The Broad Institute Genome Sequencing Center for Infectious Disease"/>
            <person name="Wu L."/>
            <person name="Ma J."/>
        </authorList>
    </citation>
    <scope>NUCLEOTIDE SEQUENCE [LARGE SCALE GENOMIC DNA]</scope>
    <source>
        <strain evidence="3">CGMCC 1.10832</strain>
    </source>
</reference>
<evidence type="ECO:0000256" key="1">
    <source>
        <dbReference type="SAM" id="Phobius"/>
    </source>
</evidence>
<protein>
    <submittedName>
        <fullName evidence="2">Uncharacterized protein</fullName>
    </submittedName>
</protein>
<feature type="transmembrane region" description="Helical" evidence="1">
    <location>
        <begin position="12"/>
        <end position="32"/>
    </location>
</feature>
<keyword evidence="1" id="KW-1133">Transmembrane helix</keyword>
<keyword evidence="1" id="KW-0472">Membrane</keyword>
<keyword evidence="3" id="KW-1185">Reference proteome</keyword>